<name>A0AC58SIE2_TOBAC</name>
<sequence length="220" mass="24803">MVNTEIPVNASFSDNFTYIPNPASPLFLHSSDIPGMCLVITPFSGSGYGGWRRSMIVSLSAKSKIKFVDGSCPRPITTDVSKLRQWDKCNNMVISWLTISLSPTIAKSVQYFETTESIWNQLEHRSGAVNGTKDELGTMRKNHGNRFMCAARDGIQKDKEEDKLHQYLMGLNEIYVGVRSNLHMMQPPPTLDSAYNILLHDENQRQVQYTPQLVPESISF</sequence>
<dbReference type="Proteomes" id="UP000790787">
    <property type="component" value="Chromosome 13"/>
</dbReference>
<reference evidence="2" key="2">
    <citation type="submission" date="2025-08" db="UniProtKB">
        <authorList>
            <consortium name="RefSeq"/>
        </authorList>
    </citation>
    <scope>IDENTIFICATION</scope>
    <source>
        <tissue evidence="2">Leaf</tissue>
    </source>
</reference>
<protein>
    <submittedName>
        <fullName evidence="2">Uncharacterized protein LOC142167993</fullName>
    </submittedName>
</protein>
<keyword evidence="1" id="KW-1185">Reference proteome</keyword>
<organism evidence="1 2">
    <name type="scientific">Nicotiana tabacum</name>
    <name type="common">Common tobacco</name>
    <dbReference type="NCBI Taxonomy" id="4097"/>
    <lineage>
        <taxon>Eukaryota</taxon>
        <taxon>Viridiplantae</taxon>
        <taxon>Streptophyta</taxon>
        <taxon>Embryophyta</taxon>
        <taxon>Tracheophyta</taxon>
        <taxon>Spermatophyta</taxon>
        <taxon>Magnoliopsida</taxon>
        <taxon>eudicotyledons</taxon>
        <taxon>Gunneridae</taxon>
        <taxon>Pentapetalae</taxon>
        <taxon>asterids</taxon>
        <taxon>lamiids</taxon>
        <taxon>Solanales</taxon>
        <taxon>Solanaceae</taxon>
        <taxon>Nicotianoideae</taxon>
        <taxon>Nicotianeae</taxon>
        <taxon>Nicotiana</taxon>
    </lineage>
</organism>
<gene>
    <name evidence="2" type="primary">LOC142167993</name>
</gene>
<evidence type="ECO:0000313" key="1">
    <source>
        <dbReference type="Proteomes" id="UP000790787"/>
    </source>
</evidence>
<evidence type="ECO:0000313" key="2">
    <source>
        <dbReference type="RefSeq" id="XP_075084735.1"/>
    </source>
</evidence>
<proteinExistence type="predicted"/>
<dbReference type="RefSeq" id="XP_075084735.1">
    <property type="nucleotide sequence ID" value="XM_075228634.1"/>
</dbReference>
<accession>A0AC58SIE2</accession>
<reference evidence="1" key="1">
    <citation type="journal article" date="2014" name="Nat. Commun.">
        <title>The tobacco genome sequence and its comparison with those of tomato and potato.</title>
        <authorList>
            <person name="Sierro N."/>
            <person name="Battey J.N."/>
            <person name="Ouadi S."/>
            <person name="Bakaher N."/>
            <person name="Bovet L."/>
            <person name="Willig A."/>
            <person name="Goepfert S."/>
            <person name="Peitsch M.C."/>
            <person name="Ivanov N.V."/>
        </authorList>
    </citation>
    <scope>NUCLEOTIDE SEQUENCE [LARGE SCALE GENOMIC DNA]</scope>
</reference>